<evidence type="ECO:0000256" key="2">
    <source>
        <dbReference type="ARBA" id="ARBA00022552"/>
    </source>
</evidence>
<dbReference type="FunCoup" id="A0A0C3JFX1">
    <property type="interactions" value="374"/>
</dbReference>
<evidence type="ECO:0000313" key="5">
    <source>
        <dbReference type="EMBL" id="KIN96521.1"/>
    </source>
</evidence>
<proteinExistence type="inferred from homology"/>
<dbReference type="AlphaFoldDB" id="A0A0C3JFX1"/>
<comment type="similarity">
    <text evidence="1">Belongs to the TSR2 family.</text>
</comment>
<accession>A0A0C3JFX1</accession>
<keyword evidence="6" id="KW-1185">Reference proteome</keyword>
<dbReference type="OrthoDB" id="263560at2759"/>
<reference evidence="5 6" key="1">
    <citation type="submission" date="2014-04" db="EMBL/GenBank/DDBJ databases">
        <authorList>
            <consortium name="DOE Joint Genome Institute"/>
            <person name="Kuo A."/>
            <person name="Kohler A."/>
            <person name="Costa M.D."/>
            <person name="Nagy L.G."/>
            <person name="Floudas D."/>
            <person name="Copeland A."/>
            <person name="Barry K.W."/>
            <person name="Cichocki N."/>
            <person name="Veneault-Fourrey C."/>
            <person name="LaButti K."/>
            <person name="Lindquist E.A."/>
            <person name="Lipzen A."/>
            <person name="Lundell T."/>
            <person name="Morin E."/>
            <person name="Murat C."/>
            <person name="Sun H."/>
            <person name="Tunlid A."/>
            <person name="Henrissat B."/>
            <person name="Grigoriev I.V."/>
            <person name="Hibbett D.S."/>
            <person name="Martin F."/>
            <person name="Nordberg H.P."/>
            <person name="Cantor M.N."/>
            <person name="Hua S.X."/>
        </authorList>
    </citation>
    <scope>NUCLEOTIDE SEQUENCE [LARGE SCALE GENOMIC DNA]</scope>
    <source>
        <strain evidence="5 6">Marx 270</strain>
    </source>
</reference>
<sequence>MSSPSPVIILFARGILARLKLWPALRIAVHNSWGGPESAEKQRWLAGVMVDQYEDHVPQTDAPSTSQSGLGLGTAPDASYVEEMLLQIMFDEFEVTLEDNSAYDVARDIVRLWEDVCGGRDILVKEWEAQAERIKGNVPRMEEGARSGSDWEDTDDDEGEDSDVDMEGGEGNREDVPQLLDHSRHQPEVDEEGFTTVRRKGRR</sequence>
<dbReference type="PANTHER" id="PTHR21250">
    <property type="entry name" value="PRE-RRNA-PROCESSING PROTEIN TSR2 HOMOLOG"/>
    <property type="match status" value="1"/>
</dbReference>
<dbReference type="GO" id="GO:0006364">
    <property type="term" value="P:rRNA processing"/>
    <property type="evidence" value="ECO:0007669"/>
    <property type="project" value="UniProtKB-KW"/>
</dbReference>
<dbReference type="STRING" id="870435.A0A0C3JFX1"/>
<keyword evidence="2" id="KW-0698">rRNA processing</keyword>
<feature type="compositionally biased region" description="Acidic residues" evidence="3">
    <location>
        <begin position="150"/>
        <end position="168"/>
    </location>
</feature>
<feature type="signal peptide" evidence="4">
    <location>
        <begin position="1"/>
        <end position="17"/>
    </location>
</feature>
<gene>
    <name evidence="5" type="ORF">M404DRAFT_1006699</name>
</gene>
<keyword evidence="4" id="KW-0732">Signal</keyword>
<name>A0A0C3JFX1_PISTI</name>
<evidence type="ECO:0008006" key="7">
    <source>
        <dbReference type="Google" id="ProtNLM"/>
    </source>
</evidence>
<organism evidence="5 6">
    <name type="scientific">Pisolithus tinctorius Marx 270</name>
    <dbReference type="NCBI Taxonomy" id="870435"/>
    <lineage>
        <taxon>Eukaryota</taxon>
        <taxon>Fungi</taxon>
        <taxon>Dikarya</taxon>
        <taxon>Basidiomycota</taxon>
        <taxon>Agaricomycotina</taxon>
        <taxon>Agaricomycetes</taxon>
        <taxon>Agaricomycetidae</taxon>
        <taxon>Boletales</taxon>
        <taxon>Sclerodermatineae</taxon>
        <taxon>Pisolithaceae</taxon>
        <taxon>Pisolithus</taxon>
    </lineage>
</organism>
<feature type="compositionally biased region" description="Basic and acidic residues" evidence="3">
    <location>
        <begin position="170"/>
        <end position="188"/>
    </location>
</feature>
<evidence type="ECO:0000256" key="1">
    <source>
        <dbReference type="ARBA" id="ARBA00006524"/>
    </source>
</evidence>
<dbReference type="HOGENOM" id="CLU_074896_0_2_1"/>
<evidence type="ECO:0000256" key="3">
    <source>
        <dbReference type="SAM" id="MobiDB-lite"/>
    </source>
</evidence>
<dbReference type="InParanoid" id="A0A0C3JFX1"/>
<dbReference type="Pfam" id="PF10273">
    <property type="entry name" value="WGG"/>
    <property type="match status" value="1"/>
</dbReference>
<protein>
    <recommendedName>
        <fullName evidence="7">Pre-rRNA-processing protein TSR2</fullName>
    </recommendedName>
</protein>
<dbReference type="InterPro" id="IPR019398">
    <property type="entry name" value="Pre-rRNA_process_TSR2"/>
</dbReference>
<evidence type="ECO:0000313" key="6">
    <source>
        <dbReference type="Proteomes" id="UP000054217"/>
    </source>
</evidence>
<feature type="compositionally biased region" description="Basic and acidic residues" evidence="3">
    <location>
        <begin position="135"/>
        <end position="145"/>
    </location>
</feature>
<evidence type="ECO:0000256" key="4">
    <source>
        <dbReference type="SAM" id="SignalP"/>
    </source>
</evidence>
<dbReference type="EMBL" id="KN832044">
    <property type="protein sequence ID" value="KIN96521.1"/>
    <property type="molecule type" value="Genomic_DNA"/>
</dbReference>
<feature type="chain" id="PRO_5002166098" description="Pre-rRNA-processing protein TSR2" evidence="4">
    <location>
        <begin position="18"/>
        <end position="203"/>
    </location>
</feature>
<feature type="region of interest" description="Disordered" evidence="3">
    <location>
        <begin position="135"/>
        <end position="203"/>
    </location>
</feature>
<dbReference type="Proteomes" id="UP000054217">
    <property type="component" value="Unassembled WGS sequence"/>
</dbReference>
<reference evidence="6" key="2">
    <citation type="submission" date="2015-01" db="EMBL/GenBank/DDBJ databases">
        <title>Evolutionary Origins and Diversification of the Mycorrhizal Mutualists.</title>
        <authorList>
            <consortium name="DOE Joint Genome Institute"/>
            <consortium name="Mycorrhizal Genomics Consortium"/>
            <person name="Kohler A."/>
            <person name="Kuo A."/>
            <person name="Nagy L.G."/>
            <person name="Floudas D."/>
            <person name="Copeland A."/>
            <person name="Barry K.W."/>
            <person name="Cichocki N."/>
            <person name="Veneault-Fourrey C."/>
            <person name="LaButti K."/>
            <person name="Lindquist E.A."/>
            <person name="Lipzen A."/>
            <person name="Lundell T."/>
            <person name="Morin E."/>
            <person name="Murat C."/>
            <person name="Riley R."/>
            <person name="Ohm R."/>
            <person name="Sun H."/>
            <person name="Tunlid A."/>
            <person name="Henrissat B."/>
            <person name="Grigoriev I.V."/>
            <person name="Hibbett D.S."/>
            <person name="Martin F."/>
        </authorList>
    </citation>
    <scope>NUCLEOTIDE SEQUENCE [LARGE SCALE GENOMIC DNA]</scope>
    <source>
        <strain evidence="6">Marx 270</strain>
    </source>
</reference>